<dbReference type="SUPFAM" id="SSF55874">
    <property type="entry name" value="ATPase domain of HSP90 chaperone/DNA topoisomerase II/histidine kinase"/>
    <property type="match status" value="1"/>
</dbReference>
<keyword evidence="13" id="KW-1185">Reference proteome</keyword>
<protein>
    <recommendedName>
        <fullName evidence="3">histidine kinase</fullName>
        <ecNumber evidence="3">2.7.13.3</ecNumber>
    </recommendedName>
</protein>
<dbReference type="SMART" id="SM00387">
    <property type="entry name" value="HATPase_c"/>
    <property type="match status" value="1"/>
</dbReference>
<dbReference type="Pfam" id="PF02518">
    <property type="entry name" value="HATPase_c"/>
    <property type="match status" value="1"/>
</dbReference>
<dbReference type="GO" id="GO:0005886">
    <property type="term" value="C:plasma membrane"/>
    <property type="evidence" value="ECO:0007669"/>
    <property type="project" value="UniProtKB-SubCell"/>
</dbReference>
<keyword evidence="9" id="KW-0843">Virulence</keyword>
<dbReference type="OrthoDB" id="9804645at2"/>
<feature type="transmembrane region" description="Helical" evidence="10">
    <location>
        <begin position="57"/>
        <end position="80"/>
    </location>
</feature>
<evidence type="ECO:0000313" key="13">
    <source>
        <dbReference type="Proteomes" id="UP000012040"/>
    </source>
</evidence>
<feature type="transmembrane region" description="Helical" evidence="10">
    <location>
        <begin position="12"/>
        <end position="32"/>
    </location>
</feature>
<keyword evidence="7 12" id="KW-0418">Kinase</keyword>
<evidence type="ECO:0000313" key="12">
    <source>
        <dbReference type="EMBL" id="AGH95890.1"/>
    </source>
</evidence>
<dbReference type="HOGENOM" id="CLU_958659_0_0_7"/>
<keyword evidence="6" id="KW-0808">Transferase</keyword>
<evidence type="ECO:0000256" key="3">
    <source>
        <dbReference type="ARBA" id="ARBA00012438"/>
    </source>
</evidence>
<evidence type="ECO:0000256" key="10">
    <source>
        <dbReference type="SAM" id="Phobius"/>
    </source>
</evidence>
<keyword evidence="10" id="KW-0812">Transmembrane</keyword>
<keyword evidence="10" id="KW-1133">Transmembrane helix</keyword>
<dbReference type="InterPro" id="IPR003594">
    <property type="entry name" value="HATPase_dom"/>
</dbReference>
<dbReference type="SMART" id="SM00388">
    <property type="entry name" value="HisKA"/>
    <property type="match status" value="1"/>
</dbReference>
<dbReference type="Proteomes" id="UP000012040">
    <property type="component" value="Chromosome"/>
</dbReference>
<comment type="catalytic activity">
    <reaction evidence="1">
        <text>ATP + protein L-histidine = ADP + protein N-phospho-L-histidine.</text>
        <dbReference type="EC" id="2.7.13.3"/>
    </reaction>
</comment>
<dbReference type="InterPro" id="IPR004358">
    <property type="entry name" value="Sig_transdc_His_kin-like_C"/>
</dbReference>
<dbReference type="InterPro" id="IPR005467">
    <property type="entry name" value="His_kinase_dom"/>
</dbReference>
<dbReference type="PROSITE" id="PS50109">
    <property type="entry name" value="HIS_KIN"/>
    <property type="match status" value="1"/>
</dbReference>
<dbReference type="PATRIC" id="fig|1184267.3.peg.1695"/>
<gene>
    <name evidence="12" type="ORF">A11Q_1674</name>
</gene>
<dbReference type="Gene3D" id="3.30.565.10">
    <property type="entry name" value="Histidine kinase-like ATPase, C-terminal domain"/>
    <property type="match status" value="1"/>
</dbReference>
<evidence type="ECO:0000256" key="5">
    <source>
        <dbReference type="ARBA" id="ARBA00022553"/>
    </source>
</evidence>
<evidence type="ECO:0000259" key="11">
    <source>
        <dbReference type="PROSITE" id="PS50109"/>
    </source>
</evidence>
<evidence type="ECO:0000256" key="8">
    <source>
        <dbReference type="ARBA" id="ARBA00023012"/>
    </source>
</evidence>
<keyword evidence="4" id="KW-1003">Cell membrane</keyword>
<dbReference type="EC" id="2.7.13.3" evidence="3"/>
<dbReference type="KEGG" id="bex:A11Q_1674"/>
<evidence type="ECO:0000256" key="6">
    <source>
        <dbReference type="ARBA" id="ARBA00022679"/>
    </source>
</evidence>
<dbReference type="SUPFAM" id="SSF47384">
    <property type="entry name" value="Homodimeric domain of signal transducing histidine kinase"/>
    <property type="match status" value="1"/>
</dbReference>
<organism evidence="12 13">
    <name type="scientific">Pseudobdellovibrio exovorus JSS</name>
    <dbReference type="NCBI Taxonomy" id="1184267"/>
    <lineage>
        <taxon>Bacteria</taxon>
        <taxon>Pseudomonadati</taxon>
        <taxon>Bdellovibrionota</taxon>
        <taxon>Bdellovibrionia</taxon>
        <taxon>Bdellovibrionales</taxon>
        <taxon>Pseudobdellovibrionaceae</taxon>
        <taxon>Pseudobdellovibrio</taxon>
    </lineage>
</organism>
<evidence type="ECO:0000256" key="7">
    <source>
        <dbReference type="ARBA" id="ARBA00022777"/>
    </source>
</evidence>
<dbReference type="InterPro" id="IPR036097">
    <property type="entry name" value="HisK_dim/P_sf"/>
</dbReference>
<reference evidence="12 13" key="1">
    <citation type="journal article" date="2013" name="ISME J.">
        <title>By their genes ye shall know them: genomic signatures of predatory bacteria.</title>
        <authorList>
            <person name="Pasternak Z."/>
            <person name="Pietrokovski S."/>
            <person name="Rotem O."/>
            <person name="Gophna U."/>
            <person name="Lurie-Weinberger M.N."/>
            <person name="Jurkevitch E."/>
        </authorList>
    </citation>
    <scope>NUCLEOTIDE SEQUENCE [LARGE SCALE GENOMIC DNA]</scope>
    <source>
        <strain evidence="12 13">JSS</strain>
    </source>
</reference>
<dbReference type="RefSeq" id="WP_015470380.1">
    <property type="nucleotide sequence ID" value="NC_020813.1"/>
</dbReference>
<dbReference type="InterPro" id="IPR036890">
    <property type="entry name" value="HATPase_C_sf"/>
</dbReference>
<dbReference type="PRINTS" id="PR00344">
    <property type="entry name" value="BCTRLSENSOR"/>
</dbReference>
<dbReference type="PANTHER" id="PTHR44936:SF9">
    <property type="entry name" value="SENSOR PROTEIN CREC"/>
    <property type="match status" value="1"/>
</dbReference>
<dbReference type="InterPro" id="IPR050980">
    <property type="entry name" value="2C_sensor_his_kinase"/>
</dbReference>
<dbReference type="PANTHER" id="PTHR44936">
    <property type="entry name" value="SENSOR PROTEIN CREC"/>
    <property type="match status" value="1"/>
</dbReference>
<dbReference type="InterPro" id="IPR003661">
    <property type="entry name" value="HisK_dim/P_dom"/>
</dbReference>
<dbReference type="eggNOG" id="COG0642">
    <property type="taxonomic scope" value="Bacteria"/>
</dbReference>
<accession>M4VBN0</accession>
<evidence type="ECO:0000256" key="2">
    <source>
        <dbReference type="ARBA" id="ARBA00004651"/>
    </source>
</evidence>
<dbReference type="STRING" id="1184267.A11Q_1674"/>
<dbReference type="EMBL" id="CP003537">
    <property type="protein sequence ID" value="AGH95890.1"/>
    <property type="molecule type" value="Genomic_DNA"/>
</dbReference>
<comment type="subcellular location">
    <subcellularLocation>
        <location evidence="2">Cell membrane</location>
        <topology evidence="2">Multi-pass membrane protein</topology>
    </subcellularLocation>
</comment>
<evidence type="ECO:0000256" key="9">
    <source>
        <dbReference type="ARBA" id="ARBA00023026"/>
    </source>
</evidence>
<dbReference type="AlphaFoldDB" id="M4VBN0"/>
<proteinExistence type="predicted"/>
<keyword evidence="10" id="KW-0472">Membrane</keyword>
<sequence>MIEKAVRIERWKLGLSLFWFIFTFSLVVWWWMFSLEQLELMTSVLNQHKFESLQRMLIWEGAVLVSAVFCGGFMLVMFTYKEKSRNQKLRNFFSNFAHDLKTSLTRLRLRTEVMAEKAESPEFQKLLEEVSRLDLQLENSLWVAREGSQKLLTQEIKLSSVIGFLRVEWPDLEIKLHQDAVVVADGQALKSIFRNLFQNAWLHGKANRVDISPRLDKNNWHIEISDNGQGYKGDHRQLGSRLLKARSEQGNGLGLYLTKDLIERMRGQILFRKSDQGFKVDVVLPASSSQQGKKNA</sequence>
<evidence type="ECO:0000256" key="4">
    <source>
        <dbReference type="ARBA" id="ARBA00022475"/>
    </source>
</evidence>
<feature type="domain" description="Histidine kinase" evidence="11">
    <location>
        <begin position="95"/>
        <end position="288"/>
    </location>
</feature>
<dbReference type="GO" id="GO:0000155">
    <property type="term" value="F:phosphorelay sensor kinase activity"/>
    <property type="evidence" value="ECO:0007669"/>
    <property type="project" value="InterPro"/>
</dbReference>
<keyword evidence="5" id="KW-0597">Phosphoprotein</keyword>
<name>M4VBN0_9BACT</name>
<dbReference type="CDD" id="cd00082">
    <property type="entry name" value="HisKA"/>
    <property type="match status" value="1"/>
</dbReference>
<keyword evidence="8" id="KW-0902">Two-component regulatory system</keyword>
<evidence type="ECO:0000256" key="1">
    <source>
        <dbReference type="ARBA" id="ARBA00000085"/>
    </source>
</evidence>
<dbReference type="Gene3D" id="1.10.287.130">
    <property type="match status" value="1"/>
</dbReference>